<feature type="transmembrane region" description="Helical" evidence="2">
    <location>
        <begin position="77"/>
        <end position="99"/>
    </location>
</feature>
<dbReference type="SUPFAM" id="SSF53474">
    <property type="entry name" value="alpha/beta-Hydrolases"/>
    <property type="match status" value="1"/>
</dbReference>
<evidence type="ECO:0000313" key="4">
    <source>
        <dbReference type="Proteomes" id="UP001275084"/>
    </source>
</evidence>
<evidence type="ECO:0000256" key="1">
    <source>
        <dbReference type="SAM" id="MobiDB-lite"/>
    </source>
</evidence>
<dbReference type="InterPro" id="IPR019431">
    <property type="entry name" value="DUF2417"/>
</dbReference>
<keyword evidence="2" id="KW-0472">Membrane</keyword>
<comment type="caution">
    <text evidence="3">The sequence shown here is derived from an EMBL/GenBank/DDBJ whole genome shotgun (WGS) entry which is preliminary data.</text>
</comment>
<keyword evidence="2" id="KW-1133">Transmembrane helix</keyword>
<feature type="transmembrane region" description="Helical" evidence="2">
    <location>
        <begin position="212"/>
        <end position="235"/>
    </location>
</feature>
<feature type="compositionally biased region" description="Basic and acidic residues" evidence="1">
    <location>
        <begin position="1"/>
        <end position="22"/>
    </location>
</feature>
<dbReference type="EMBL" id="JAUIQD010000001">
    <property type="protein sequence ID" value="KAK3362937.1"/>
    <property type="molecule type" value="Genomic_DNA"/>
</dbReference>
<reference evidence="3" key="1">
    <citation type="journal article" date="2023" name="Mol. Phylogenet. Evol.">
        <title>Genome-scale phylogeny and comparative genomics of the fungal order Sordariales.</title>
        <authorList>
            <person name="Hensen N."/>
            <person name="Bonometti L."/>
            <person name="Westerberg I."/>
            <person name="Brannstrom I.O."/>
            <person name="Guillou S."/>
            <person name="Cros-Aarteil S."/>
            <person name="Calhoun S."/>
            <person name="Haridas S."/>
            <person name="Kuo A."/>
            <person name="Mondo S."/>
            <person name="Pangilinan J."/>
            <person name="Riley R."/>
            <person name="LaButti K."/>
            <person name="Andreopoulos B."/>
            <person name="Lipzen A."/>
            <person name="Chen C."/>
            <person name="Yan M."/>
            <person name="Daum C."/>
            <person name="Ng V."/>
            <person name="Clum A."/>
            <person name="Steindorff A."/>
            <person name="Ohm R.A."/>
            <person name="Martin F."/>
            <person name="Silar P."/>
            <person name="Natvig D.O."/>
            <person name="Lalanne C."/>
            <person name="Gautier V."/>
            <person name="Ament-Velasquez S.L."/>
            <person name="Kruys A."/>
            <person name="Hutchinson M.I."/>
            <person name="Powell A.J."/>
            <person name="Barry K."/>
            <person name="Miller A.N."/>
            <person name="Grigoriev I.V."/>
            <person name="Debuchy R."/>
            <person name="Gladieux P."/>
            <person name="Hiltunen Thoren M."/>
            <person name="Johannesson H."/>
        </authorList>
    </citation>
    <scope>NUCLEOTIDE SEQUENCE</scope>
    <source>
        <strain evidence="3">CBS 955.72</strain>
    </source>
</reference>
<name>A0AAJ0HUI3_9PEZI</name>
<feature type="transmembrane region" description="Helical" evidence="2">
    <location>
        <begin position="111"/>
        <end position="133"/>
    </location>
</feature>
<keyword evidence="4" id="KW-1185">Reference proteome</keyword>
<feature type="transmembrane region" description="Helical" evidence="2">
    <location>
        <begin position="171"/>
        <end position="191"/>
    </location>
</feature>
<feature type="region of interest" description="Disordered" evidence="1">
    <location>
        <begin position="1"/>
        <end position="35"/>
    </location>
</feature>
<evidence type="ECO:0000256" key="2">
    <source>
        <dbReference type="SAM" id="Phobius"/>
    </source>
</evidence>
<feature type="transmembrane region" description="Helical" evidence="2">
    <location>
        <begin position="140"/>
        <end position="159"/>
    </location>
</feature>
<organism evidence="3 4">
    <name type="scientific">Lasiosphaeria hispida</name>
    <dbReference type="NCBI Taxonomy" id="260671"/>
    <lineage>
        <taxon>Eukaryota</taxon>
        <taxon>Fungi</taxon>
        <taxon>Dikarya</taxon>
        <taxon>Ascomycota</taxon>
        <taxon>Pezizomycotina</taxon>
        <taxon>Sordariomycetes</taxon>
        <taxon>Sordariomycetidae</taxon>
        <taxon>Sordariales</taxon>
        <taxon>Lasiosphaeriaceae</taxon>
        <taxon>Lasiosphaeria</taxon>
    </lineage>
</organism>
<proteinExistence type="predicted"/>
<gene>
    <name evidence="3" type="ORF">B0T25DRAFT_525837</name>
</gene>
<dbReference type="Gene3D" id="3.40.50.1820">
    <property type="entry name" value="alpha/beta hydrolase"/>
    <property type="match status" value="1"/>
</dbReference>
<evidence type="ECO:0008006" key="5">
    <source>
        <dbReference type="Google" id="ProtNLM"/>
    </source>
</evidence>
<dbReference type="Pfam" id="PF10329">
    <property type="entry name" value="DUF2417"/>
    <property type="match status" value="1"/>
</dbReference>
<dbReference type="InterPro" id="IPR029058">
    <property type="entry name" value="AB_hydrolase_fold"/>
</dbReference>
<protein>
    <recommendedName>
        <fullName evidence="5">Mitochondrial integral membrane protein</fullName>
    </recommendedName>
</protein>
<evidence type="ECO:0000313" key="3">
    <source>
        <dbReference type="EMBL" id="KAK3362937.1"/>
    </source>
</evidence>
<dbReference type="Proteomes" id="UP001275084">
    <property type="component" value="Unassembled WGS sequence"/>
</dbReference>
<keyword evidence="2" id="KW-0812">Transmembrane</keyword>
<dbReference type="AlphaFoldDB" id="A0AAJ0HUI3"/>
<reference evidence="3" key="2">
    <citation type="submission" date="2023-06" db="EMBL/GenBank/DDBJ databases">
        <authorList>
            <consortium name="Lawrence Berkeley National Laboratory"/>
            <person name="Haridas S."/>
            <person name="Hensen N."/>
            <person name="Bonometti L."/>
            <person name="Westerberg I."/>
            <person name="Brannstrom I.O."/>
            <person name="Guillou S."/>
            <person name="Cros-Aarteil S."/>
            <person name="Calhoun S."/>
            <person name="Kuo A."/>
            <person name="Mondo S."/>
            <person name="Pangilinan J."/>
            <person name="Riley R."/>
            <person name="Labutti K."/>
            <person name="Andreopoulos B."/>
            <person name="Lipzen A."/>
            <person name="Chen C."/>
            <person name="Yanf M."/>
            <person name="Daum C."/>
            <person name="Ng V."/>
            <person name="Clum A."/>
            <person name="Steindorff A."/>
            <person name="Ohm R."/>
            <person name="Martin F."/>
            <person name="Silar P."/>
            <person name="Natvig D."/>
            <person name="Lalanne C."/>
            <person name="Gautier V."/>
            <person name="Ament-Velasquez S.L."/>
            <person name="Kruys A."/>
            <person name="Hutchinson M.I."/>
            <person name="Powell A.J."/>
            <person name="Barry K."/>
            <person name="Miller A.N."/>
            <person name="Grigoriev I.V."/>
            <person name="Debuchy R."/>
            <person name="Gladieux P."/>
            <person name="Thoren M.H."/>
            <person name="Johannesson H."/>
        </authorList>
    </citation>
    <scope>NUCLEOTIDE SEQUENCE</scope>
    <source>
        <strain evidence="3">CBS 955.72</strain>
    </source>
</reference>
<sequence>MNKLWPHNDTDQVQDQVRDPIRDPTTSPGGPGYLSDDGHINEHTRLLPNRLDSTPYLSPDDPAVSPYNLWTVRIVRLLTVLFASLTFIWWMLLLVSVFVTPPGLHTRGSPFFAFSYASLAFLTLVVELMFFAVPNRPARVLSLVTAGLLVVDTIVILAVNKTRHEELWVGVVSVVWATLMAVWALVADRTVQWGKTEEEERLTGRPETRRTLFEWTGVLLSSIALSVVAIAVVLMTCTLTLRALDSNLAPPGERFWVDDDKYQIHLYCSGNKTDAAGNKTTTVLFEGGEDSVELGLWQLAENSVKNGSISRYCFADRPGMAWSDAAPSPLSASMASDAFSETLARAGEHGPWVLASAGVGSLYSRVFSSRHGKEVRGILMIDPLHEDLLGRLGSPGRGFWLWLQGAISPLGIDRNLAALLRGRNSADRIWGRSSYQSGSTIFAKLQESLVANSLTKRDVVSSRTIQYRHTPVVVISSGEQIRRDSVWENKQRDLTHLTRNLEDWDIVEKAPHQIWKTLEGRELIERRLKKLANL</sequence>
<accession>A0AAJ0HUI3</accession>